<proteinExistence type="predicted"/>
<evidence type="ECO:0000313" key="2">
    <source>
        <dbReference type="EMBL" id="GFD59970.1"/>
    </source>
</evidence>
<dbReference type="AlphaFoldDB" id="A0A699XNY4"/>
<name>A0A699XNY4_TANCI</name>
<feature type="compositionally biased region" description="Basic and acidic residues" evidence="1">
    <location>
        <begin position="1"/>
        <end position="19"/>
    </location>
</feature>
<dbReference type="EMBL" id="BKCJ011871780">
    <property type="protein sequence ID" value="GFD59970.1"/>
    <property type="molecule type" value="Genomic_DNA"/>
</dbReference>
<sequence length="63" mass="6663">RQGFHERAEPERAGNRDRLPGAGAEGCGGRPALPVRAPWLFRRGSRGFGAGQAGVQSGDYLEG</sequence>
<feature type="non-terminal residue" evidence="2">
    <location>
        <position position="1"/>
    </location>
</feature>
<reference evidence="2" key="1">
    <citation type="journal article" date="2019" name="Sci. Rep.">
        <title>Draft genome of Tanacetum cinerariifolium, the natural source of mosquito coil.</title>
        <authorList>
            <person name="Yamashiro T."/>
            <person name="Shiraishi A."/>
            <person name="Satake H."/>
            <person name="Nakayama K."/>
        </authorList>
    </citation>
    <scope>NUCLEOTIDE SEQUENCE</scope>
</reference>
<organism evidence="2">
    <name type="scientific">Tanacetum cinerariifolium</name>
    <name type="common">Dalmatian daisy</name>
    <name type="synonym">Chrysanthemum cinerariifolium</name>
    <dbReference type="NCBI Taxonomy" id="118510"/>
    <lineage>
        <taxon>Eukaryota</taxon>
        <taxon>Viridiplantae</taxon>
        <taxon>Streptophyta</taxon>
        <taxon>Embryophyta</taxon>
        <taxon>Tracheophyta</taxon>
        <taxon>Spermatophyta</taxon>
        <taxon>Magnoliopsida</taxon>
        <taxon>eudicotyledons</taxon>
        <taxon>Gunneridae</taxon>
        <taxon>Pentapetalae</taxon>
        <taxon>asterids</taxon>
        <taxon>campanulids</taxon>
        <taxon>Asterales</taxon>
        <taxon>Asteraceae</taxon>
        <taxon>Asteroideae</taxon>
        <taxon>Anthemideae</taxon>
        <taxon>Anthemidinae</taxon>
        <taxon>Tanacetum</taxon>
    </lineage>
</organism>
<gene>
    <name evidence="2" type="ORF">Tci_931939</name>
</gene>
<evidence type="ECO:0000256" key="1">
    <source>
        <dbReference type="SAM" id="MobiDB-lite"/>
    </source>
</evidence>
<accession>A0A699XNY4</accession>
<protein>
    <submittedName>
        <fullName evidence="2">Uncharacterized protein</fullName>
    </submittedName>
</protein>
<feature type="region of interest" description="Disordered" evidence="1">
    <location>
        <begin position="1"/>
        <end position="31"/>
    </location>
</feature>
<comment type="caution">
    <text evidence="2">The sequence shown here is derived from an EMBL/GenBank/DDBJ whole genome shotgun (WGS) entry which is preliminary data.</text>
</comment>